<evidence type="ECO:0000313" key="5">
    <source>
        <dbReference type="Proteomes" id="UP000177457"/>
    </source>
</evidence>
<keyword evidence="2 3" id="KW-0663">Pyridoxal phosphate</keyword>
<dbReference type="STRING" id="1798683.A3C90_02555"/>
<dbReference type="InterPro" id="IPR000653">
    <property type="entry name" value="DegT/StrS_aminotransferase"/>
</dbReference>
<evidence type="ECO:0008006" key="6">
    <source>
        <dbReference type="Google" id="ProtNLM"/>
    </source>
</evidence>
<proteinExistence type="inferred from homology"/>
<dbReference type="PIRSF" id="PIRSF000390">
    <property type="entry name" value="PLP_StrS"/>
    <property type="match status" value="1"/>
</dbReference>
<organism evidence="4 5">
    <name type="scientific">Candidatus Magasanikbacteria bacterium RIFCSPHIGHO2_02_FULL_51_14</name>
    <dbReference type="NCBI Taxonomy" id="1798683"/>
    <lineage>
        <taxon>Bacteria</taxon>
        <taxon>Candidatus Magasanikiibacteriota</taxon>
    </lineage>
</organism>
<comment type="similarity">
    <text evidence="3">Belongs to the DegT/DnrJ/EryC1 family.</text>
</comment>
<feature type="active site" description="Proton acceptor" evidence="1">
    <location>
        <position position="190"/>
    </location>
</feature>
<accession>A0A1F6MD69</accession>
<dbReference type="InterPro" id="IPR015421">
    <property type="entry name" value="PyrdxlP-dep_Trfase_major"/>
</dbReference>
<feature type="modified residue" description="N6-(pyridoxal phosphate)lysine" evidence="2">
    <location>
        <position position="190"/>
    </location>
</feature>
<dbReference type="SUPFAM" id="SSF53383">
    <property type="entry name" value="PLP-dependent transferases"/>
    <property type="match status" value="1"/>
</dbReference>
<dbReference type="InterPro" id="IPR015422">
    <property type="entry name" value="PyrdxlP-dep_Trfase_small"/>
</dbReference>
<name>A0A1F6MD69_9BACT</name>
<dbReference type="GO" id="GO:0030170">
    <property type="term" value="F:pyridoxal phosphate binding"/>
    <property type="evidence" value="ECO:0007669"/>
    <property type="project" value="TreeGrafter"/>
</dbReference>
<evidence type="ECO:0000256" key="3">
    <source>
        <dbReference type="RuleBase" id="RU004508"/>
    </source>
</evidence>
<dbReference type="GO" id="GO:0000271">
    <property type="term" value="P:polysaccharide biosynthetic process"/>
    <property type="evidence" value="ECO:0007669"/>
    <property type="project" value="TreeGrafter"/>
</dbReference>
<dbReference type="Gene3D" id="3.90.1150.10">
    <property type="entry name" value="Aspartate Aminotransferase, domain 1"/>
    <property type="match status" value="1"/>
</dbReference>
<dbReference type="EMBL" id="MFQE01000076">
    <property type="protein sequence ID" value="OGH69576.1"/>
    <property type="molecule type" value="Genomic_DNA"/>
</dbReference>
<reference evidence="4 5" key="1">
    <citation type="journal article" date="2016" name="Nat. Commun.">
        <title>Thousands of microbial genomes shed light on interconnected biogeochemical processes in an aquifer system.</title>
        <authorList>
            <person name="Anantharaman K."/>
            <person name="Brown C.T."/>
            <person name="Hug L.A."/>
            <person name="Sharon I."/>
            <person name="Castelle C.J."/>
            <person name="Probst A.J."/>
            <person name="Thomas B.C."/>
            <person name="Singh A."/>
            <person name="Wilkins M.J."/>
            <person name="Karaoz U."/>
            <person name="Brodie E.L."/>
            <person name="Williams K.H."/>
            <person name="Hubbard S.S."/>
            <person name="Banfield J.F."/>
        </authorList>
    </citation>
    <scope>NUCLEOTIDE SEQUENCE [LARGE SCALE GENOMIC DNA]</scope>
</reference>
<gene>
    <name evidence="4" type="ORF">A3C90_02555</name>
</gene>
<dbReference type="Proteomes" id="UP000177457">
    <property type="component" value="Unassembled WGS sequence"/>
</dbReference>
<dbReference type="InterPro" id="IPR015424">
    <property type="entry name" value="PyrdxlP-dep_Trfase"/>
</dbReference>
<evidence type="ECO:0000256" key="1">
    <source>
        <dbReference type="PIRSR" id="PIRSR000390-1"/>
    </source>
</evidence>
<dbReference type="Pfam" id="PF01041">
    <property type="entry name" value="DegT_DnrJ_EryC1"/>
    <property type="match status" value="2"/>
</dbReference>
<dbReference type="AlphaFoldDB" id="A0A1F6MD69"/>
<protein>
    <recommendedName>
        <fullName evidence="6">DegT/DnrJ/EryC1/StrS aminotransferase</fullName>
    </recommendedName>
</protein>
<dbReference type="PANTHER" id="PTHR30244:SF34">
    <property type="entry name" value="DTDP-4-AMINO-4,6-DIDEOXYGALACTOSE TRANSAMINASE"/>
    <property type="match status" value="1"/>
</dbReference>
<sequence>MKFYKKPTFTNFAPNQTAHDVMTACSFLFLPWKWMKLRKGPNAERVEAWLAKYFGVEHAIAFDSGRSSLYYALKALGAGEGVEVLAQGYTCMVVANAILWTGAAPVYVDITNDLNMDPEDLKKKITPKSKILIIQHTFGLPANMDALLAIAKEHDLKVVEDCAHSLGARYAGQLTGTFGDIAMFSFGSSKVVSCVRGGATITRDAILAKKLLEFRSRLPAMPLIKVFQHLAWYPIFAIAKPLYNLWIGKLILAAAKILHITARVMEPAEKNGKRPLWSPSLFPNALASILLNQFRDLDATNERRDRAAKKYSKRAEWKREHQRGAPGRVWLYFPVFVGKPLALAERLRKKEGMIVGADWTGSVIVPRGSDLARAGYKKGMCPNAERLSERVINLPTR</sequence>
<evidence type="ECO:0000313" key="4">
    <source>
        <dbReference type="EMBL" id="OGH69576.1"/>
    </source>
</evidence>
<comment type="caution">
    <text evidence="4">The sequence shown here is derived from an EMBL/GenBank/DDBJ whole genome shotgun (WGS) entry which is preliminary data.</text>
</comment>
<dbReference type="PANTHER" id="PTHR30244">
    <property type="entry name" value="TRANSAMINASE"/>
    <property type="match status" value="1"/>
</dbReference>
<dbReference type="GO" id="GO:0008483">
    <property type="term" value="F:transaminase activity"/>
    <property type="evidence" value="ECO:0007669"/>
    <property type="project" value="TreeGrafter"/>
</dbReference>
<evidence type="ECO:0000256" key="2">
    <source>
        <dbReference type="PIRSR" id="PIRSR000390-2"/>
    </source>
</evidence>
<dbReference type="Gene3D" id="3.40.640.10">
    <property type="entry name" value="Type I PLP-dependent aspartate aminotransferase-like (Major domain)"/>
    <property type="match status" value="1"/>
</dbReference>